<accession>A0A2P6MQP8</accession>
<protein>
    <submittedName>
        <fullName evidence="1">Uncharacterized protein</fullName>
    </submittedName>
</protein>
<reference evidence="1 2" key="1">
    <citation type="journal article" date="2018" name="Genome Biol. Evol.">
        <title>Multiple Roots of Fruiting Body Formation in Amoebozoa.</title>
        <authorList>
            <person name="Hillmann F."/>
            <person name="Forbes G."/>
            <person name="Novohradska S."/>
            <person name="Ferling I."/>
            <person name="Riege K."/>
            <person name="Groth M."/>
            <person name="Westermann M."/>
            <person name="Marz M."/>
            <person name="Spaller T."/>
            <person name="Winckler T."/>
            <person name="Schaap P."/>
            <person name="Glockner G."/>
        </authorList>
    </citation>
    <scope>NUCLEOTIDE SEQUENCE [LARGE SCALE GENOMIC DNA]</scope>
    <source>
        <strain evidence="1 2">Jena</strain>
    </source>
</reference>
<evidence type="ECO:0000313" key="1">
    <source>
        <dbReference type="EMBL" id="PRP74031.1"/>
    </source>
</evidence>
<organism evidence="1 2">
    <name type="scientific">Planoprotostelium fungivorum</name>
    <dbReference type="NCBI Taxonomy" id="1890364"/>
    <lineage>
        <taxon>Eukaryota</taxon>
        <taxon>Amoebozoa</taxon>
        <taxon>Evosea</taxon>
        <taxon>Variosea</taxon>
        <taxon>Cavosteliida</taxon>
        <taxon>Cavosteliaceae</taxon>
        <taxon>Planoprotostelium</taxon>
    </lineage>
</organism>
<comment type="caution">
    <text evidence="1">The sequence shown here is derived from an EMBL/GenBank/DDBJ whole genome shotgun (WGS) entry which is preliminary data.</text>
</comment>
<proteinExistence type="predicted"/>
<dbReference type="InParanoid" id="A0A2P6MQP8"/>
<dbReference type="AlphaFoldDB" id="A0A2P6MQP8"/>
<dbReference type="EMBL" id="MDYQ01000505">
    <property type="protein sequence ID" value="PRP74031.1"/>
    <property type="molecule type" value="Genomic_DNA"/>
</dbReference>
<name>A0A2P6MQP8_9EUKA</name>
<sequence length="119" mass="13373">MCKRLLSQQQSSALLILYHTHSRCLGEILYNTRDLSQTLRQRDLTINQSPHITYQVFMLGLICVVHPLHILRLNGSVAIAETNDTSKVPEVIQVNKCIKLPQGSTPINSILLLPNLSMV</sequence>
<dbReference type="Proteomes" id="UP000241769">
    <property type="component" value="Unassembled WGS sequence"/>
</dbReference>
<evidence type="ECO:0000313" key="2">
    <source>
        <dbReference type="Proteomes" id="UP000241769"/>
    </source>
</evidence>
<keyword evidence="2" id="KW-1185">Reference proteome</keyword>
<gene>
    <name evidence="1" type="ORF">PROFUN_16407</name>
</gene>